<dbReference type="NCBIfam" id="TIGR00546">
    <property type="entry name" value="lnt"/>
    <property type="match status" value="1"/>
</dbReference>
<feature type="transmembrane region" description="Helical" evidence="9">
    <location>
        <begin position="61"/>
        <end position="79"/>
    </location>
</feature>
<keyword evidence="12" id="KW-0449">Lipoprotein</keyword>
<evidence type="ECO:0000256" key="2">
    <source>
        <dbReference type="ARBA" id="ARBA00010065"/>
    </source>
</evidence>
<evidence type="ECO:0000256" key="3">
    <source>
        <dbReference type="ARBA" id="ARBA00022475"/>
    </source>
</evidence>
<dbReference type="GO" id="GO:0016410">
    <property type="term" value="F:N-acyltransferase activity"/>
    <property type="evidence" value="ECO:0007669"/>
    <property type="project" value="UniProtKB-UniRule"/>
</dbReference>
<dbReference type="InterPro" id="IPR003010">
    <property type="entry name" value="C-N_Hydrolase"/>
</dbReference>
<accession>A0A1A9RF10</accession>
<organism evidence="12 13">
    <name type="scientific">Eikenella corrodens</name>
    <dbReference type="NCBI Taxonomy" id="539"/>
    <lineage>
        <taxon>Bacteria</taxon>
        <taxon>Pseudomonadati</taxon>
        <taxon>Pseudomonadota</taxon>
        <taxon>Betaproteobacteria</taxon>
        <taxon>Neisseriales</taxon>
        <taxon>Neisseriaceae</taxon>
        <taxon>Eikenella</taxon>
    </lineage>
</organism>
<evidence type="ECO:0000259" key="11">
    <source>
        <dbReference type="PROSITE" id="PS50263"/>
    </source>
</evidence>
<reference evidence="13" key="1">
    <citation type="submission" date="2016-05" db="EMBL/GenBank/DDBJ databases">
        <title>Draft genome of Corynebacterium afermentans subsp. afermentans LCDC 88199T.</title>
        <authorList>
            <person name="Bernier A.-M."/>
            <person name="Bernard K."/>
        </authorList>
    </citation>
    <scope>NUCLEOTIDE SEQUENCE [LARGE SCALE GENOMIC DNA]</scope>
    <source>
        <strain evidence="13">NML01-0328</strain>
    </source>
</reference>
<feature type="transmembrane region" description="Helical" evidence="9">
    <location>
        <begin position="20"/>
        <end position="49"/>
    </location>
</feature>
<dbReference type="Gene3D" id="3.60.110.10">
    <property type="entry name" value="Carbon-nitrogen hydrolase"/>
    <property type="match status" value="1"/>
</dbReference>
<evidence type="ECO:0000256" key="8">
    <source>
        <dbReference type="ARBA" id="ARBA00023315"/>
    </source>
</evidence>
<evidence type="ECO:0000256" key="10">
    <source>
        <dbReference type="SAM" id="MobiDB-lite"/>
    </source>
</evidence>
<dbReference type="InterPro" id="IPR004563">
    <property type="entry name" value="Apolipo_AcylTrfase"/>
</dbReference>
<evidence type="ECO:0000256" key="4">
    <source>
        <dbReference type="ARBA" id="ARBA00022679"/>
    </source>
</evidence>
<feature type="transmembrane region" description="Helical" evidence="9">
    <location>
        <begin position="91"/>
        <end position="114"/>
    </location>
</feature>
<dbReference type="Pfam" id="PF00795">
    <property type="entry name" value="CN_hydrolase"/>
    <property type="match status" value="1"/>
</dbReference>
<dbReference type="EC" id="2.3.1.269" evidence="9"/>
<feature type="transmembrane region" description="Helical" evidence="9">
    <location>
        <begin position="495"/>
        <end position="514"/>
    </location>
</feature>
<keyword evidence="6 9" id="KW-1133">Transmembrane helix</keyword>
<keyword evidence="3 9" id="KW-1003">Cell membrane</keyword>
<comment type="subcellular location">
    <subcellularLocation>
        <location evidence="1 9">Cell membrane</location>
        <topology evidence="1 9">Multi-pass membrane protein</topology>
    </subcellularLocation>
</comment>
<comment type="catalytic activity">
    <reaction evidence="9">
        <text>N-terminal S-1,2-diacyl-sn-glyceryl-L-cysteinyl-[lipoprotein] + a glycerophospholipid = N-acyl-S-1,2-diacyl-sn-glyceryl-L-cysteinyl-[lipoprotein] + a 2-acyl-sn-glycero-3-phospholipid + H(+)</text>
        <dbReference type="Rhea" id="RHEA:48228"/>
        <dbReference type="Rhea" id="RHEA-COMP:14681"/>
        <dbReference type="Rhea" id="RHEA-COMP:14684"/>
        <dbReference type="ChEBI" id="CHEBI:15378"/>
        <dbReference type="ChEBI" id="CHEBI:136912"/>
        <dbReference type="ChEBI" id="CHEBI:140656"/>
        <dbReference type="ChEBI" id="CHEBI:140657"/>
        <dbReference type="ChEBI" id="CHEBI:140660"/>
        <dbReference type="EC" id="2.3.1.269"/>
    </reaction>
</comment>
<dbReference type="AlphaFoldDB" id="A0A1A9RF10"/>
<keyword evidence="7 9" id="KW-0472">Membrane</keyword>
<name>A0A1A9RF10_EIKCO</name>
<feature type="transmembrane region" description="Helical" evidence="9">
    <location>
        <begin position="164"/>
        <end position="188"/>
    </location>
</feature>
<evidence type="ECO:0000256" key="6">
    <source>
        <dbReference type="ARBA" id="ARBA00022989"/>
    </source>
</evidence>
<comment type="similarity">
    <text evidence="2 9">Belongs to the CN hydrolase family. Apolipoprotein N-acyltransferase subfamily.</text>
</comment>
<dbReference type="PANTHER" id="PTHR38686">
    <property type="entry name" value="APOLIPOPROTEIN N-ACYLTRANSFERASE"/>
    <property type="match status" value="1"/>
</dbReference>
<feature type="region of interest" description="Disordered" evidence="10">
    <location>
        <begin position="524"/>
        <end position="544"/>
    </location>
</feature>
<protein>
    <recommendedName>
        <fullName evidence="9">Apolipoprotein N-acyltransferase</fullName>
        <shortName evidence="9">ALP N-acyltransferase</shortName>
        <ecNumber evidence="9">2.3.1.269</ecNumber>
    </recommendedName>
</protein>
<dbReference type="GO" id="GO:0042158">
    <property type="term" value="P:lipoprotein biosynthetic process"/>
    <property type="evidence" value="ECO:0007669"/>
    <property type="project" value="UniProtKB-UniRule"/>
</dbReference>
<dbReference type="InterPro" id="IPR045378">
    <property type="entry name" value="LNT_N"/>
</dbReference>
<dbReference type="PROSITE" id="PS50263">
    <property type="entry name" value="CN_HYDROLASE"/>
    <property type="match status" value="1"/>
</dbReference>
<comment type="pathway">
    <text evidence="9">Protein modification; lipoprotein biosynthesis (N-acyl transfer).</text>
</comment>
<evidence type="ECO:0000256" key="1">
    <source>
        <dbReference type="ARBA" id="ARBA00004651"/>
    </source>
</evidence>
<dbReference type="Pfam" id="PF20154">
    <property type="entry name" value="LNT_N"/>
    <property type="match status" value="1"/>
</dbReference>
<dbReference type="CDD" id="cd07571">
    <property type="entry name" value="ALP_N-acyl_transferase"/>
    <property type="match status" value="1"/>
</dbReference>
<dbReference type="HAMAP" id="MF_01148">
    <property type="entry name" value="Lnt"/>
    <property type="match status" value="1"/>
</dbReference>
<dbReference type="Proteomes" id="UP000078003">
    <property type="component" value="Unassembled WGS sequence"/>
</dbReference>
<gene>
    <name evidence="9" type="primary">lnt</name>
    <name evidence="12" type="ORF">A7P85_05250</name>
</gene>
<evidence type="ECO:0000256" key="9">
    <source>
        <dbReference type="HAMAP-Rule" id="MF_01148"/>
    </source>
</evidence>
<evidence type="ECO:0000313" key="13">
    <source>
        <dbReference type="Proteomes" id="UP000078003"/>
    </source>
</evidence>
<dbReference type="GO" id="GO:0005886">
    <property type="term" value="C:plasma membrane"/>
    <property type="evidence" value="ECO:0007669"/>
    <property type="project" value="UniProtKB-SubCell"/>
</dbReference>
<evidence type="ECO:0000256" key="7">
    <source>
        <dbReference type="ARBA" id="ARBA00023136"/>
    </source>
</evidence>
<dbReference type="SUPFAM" id="SSF56317">
    <property type="entry name" value="Carbon-nitrogen hydrolase"/>
    <property type="match status" value="1"/>
</dbReference>
<proteinExistence type="inferred from homology"/>
<dbReference type="EMBL" id="LXSF01000004">
    <property type="protein sequence ID" value="OAM16849.1"/>
    <property type="molecule type" value="Genomic_DNA"/>
</dbReference>
<feature type="transmembrane region" description="Helical" evidence="9">
    <location>
        <begin position="126"/>
        <end position="144"/>
    </location>
</feature>
<keyword evidence="4 9" id="KW-0808">Transferase</keyword>
<feature type="compositionally biased region" description="Basic and acidic residues" evidence="10">
    <location>
        <begin position="524"/>
        <end position="533"/>
    </location>
</feature>
<feature type="domain" description="CN hydrolase" evidence="11">
    <location>
        <begin position="234"/>
        <end position="481"/>
    </location>
</feature>
<comment type="function">
    <text evidence="9">Catalyzes the phospholipid dependent N-acylation of the N-terminal cysteine of apolipoprotein, the last step in lipoprotein maturation.</text>
</comment>
<comment type="caution">
    <text evidence="12">The sequence shown here is derived from an EMBL/GenBank/DDBJ whole genome shotgun (WGS) entry which is preliminary data.</text>
</comment>
<evidence type="ECO:0000256" key="5">
    <source>
        <dbReference type="ARBA" id="ARBA00022692"/>
    </source>
</evidence>
<dbReference type="PANTHER" id="PTHR38686:SF1">
    <property type="entry name" value="APOLIPOPROTEIN N-ACYLTRANSFERASE"/>
    <property type="match status" value="1"/>
</dbReference>
<dbReference type="RefSeq" id="WP_064104358.1">
    <property type="nucleotide sequence ID" value="NZ_LXSF01000004.1"/>
</dbReference>
<keyword evidence="8 9" id="KW-0012">Acyltransferase</keyword>
<dbReference type="UniPathway" id="UPA00666"/>
<dbReference type="InterPro" id="IPR036526">
    <property type="entry name" value="C-N_Hydrolase_sf"/>
</dbReference>
<sequence length="544" mass="60505">MDWVAKFEDWCSRRYVYWPLVMLLAAATPLAFAPYYHFWLMPLLFGALIRLTELRPQNSVFGAYCFGLVGYTAQFYWIHTALHDISGLPNLYALPLTILLPAYLALYPAACFWLLEKARLPRGWRIGLLLPVLWALAEFARERAITGFGWGALGYSQVADLSPLAGYAPVGGVHLLTLLCAFCGAWLVLVLHNQSWKQRALPLMLLVGVIAGGWQLRQVRFTEPDGSSATVALVQGNIAQTLKWDTAYLNETMQSYYEQVANSHADITILPETSIPVMRQDLQEYNPGILDQFAYEAQRNGSALAMGIAQYNQQRTGYLNAVINLSNYHPDRPDDIPFYAKNHLVPFGEYKPLPAITEPLYRMMNMPLAGFDRGGSAQAPLLLANQRVAFNVCYEDGFGDELIASAKQASLLANVSNLGWFVRSNAIHQHLQISQTRALELGRYMVRATNTGATAIINPQGQVVKLAPPDTRTVLEGNIEGYRGETPYMKMGGSLPLVCGLLCLAVLLMLAGYLPRRKPVSDAIEERLPEKSSEPSAEPQDEDK</sequence>
<evidence type="ECO:0000313" key="12">
    <source>
        <dbReference type="EMBL" id="OAM16849.1"/>
    </source>
</evidence>
<feature type="transmembrane region" description="Helical" evidence="9">
    <location>
        <begin position="200"/>
        <end position="216"/>
    </location>
</feature>
<keyword evidence="5 9" id="KW-0812">Transmembrane</keyword>